<evidence type="ECO:0000259" key="2">
    <source>
        <dbReference type="Pfam" id="PF20499"/>
    </source>
</evidence>
<proteinExistence type="predicted"/>
<dbReference type="PANTHER" id="PTHR24401">
    <property type="entry name" value="SI:CH211-243P7.3-RELATED"/>
    <property type="match status" value="1"/>
</dbReference>
<organism evidence="3 4">
    <name type="scientific">Mugilogobius chulae</name>
    <name type="common">yellowstripe goby</name>
    <dbReference type="NCBI Taxonomy" id="88201"/>
    <lineage>
        <taxon>Eukaryota</taxon>
        <taxon>Metazoa</taxon>
        <taxon>Chordata</taxon>
        <taxon>Craniata</taxon>
        <taxon>Vertebrata</taxon>
        <taxon>Euteleostomi</taxon>
        <taxon>Actinopterygii</taxon>
        <taxon>Neopterygii</taxon>
        <taxon>Teleostei</taxon>
        <taxon>Neoteleostei</taxon>
        <taxon>Acanthomorphata</taxon>
        <taxon>Gobiaria</taxon>
        <taxon>Gobiiformes</taxon>
        <taxon>Gobioidei</taxon>
        <taxon>Gobiidae</taxon>
        <taxon>Gobionellinae</taxon>
        <taxon>Mugilogobius</taxon>
    </lineage>
</organism>
<comment type="caution">
    <text evidence="3">The sequence shown here is derived from an EMBL/GenBank/DDBJ whole genome shotgun (WGS) entry which is preliminary data.</text>
</comment>
<evidence type="ECO:0000313" key="4">
    <source>
        <dbReference type="Proteomes" id="UP001460270"/>
    </source>
</evidence>
<feature type="domain" description="DUF6729" evidence="2">
    <location>
        <begin position="32"/>
        <end position="151"/>
    </location>
</feature>
<dbReference type="InterPro" id="IPR046616">
    <property type="entry name" value="DUF6729"/>
</dbReference>
<dbReference type="PANTHER" id="PTHR24401:SF29">
    <property type="entry name" value="SI:CH211-243P7.3-RELATED"/>
    <property type="match status" value="1"/>
</dbReference>
<feature type="region of interest" description="Disordered" evidence="1">
    <location>
        <begin position="487"/>
        <end position="522"/>
    </location>
</feature>
<dbReference type="EMBL" id="JBBPFD010000006">
    <property type="protein sequence ID" value="KAK7921947.1"/>
    <property type="molecule type" value="Genomic_DNA"/>
</dbReference>
<feature type="compositionally biased region" description="Basic residues" evidence="1">
    <location>
        <begin position="1"/>
        <end position="10"/>
    </location>
</feature>
<dbReference type="Pfam" id="PF20499">
    <property type="entry name" value="DUF6729"/>
    <property type="match status" value="1"/>
</dbReference>
<accession>A0AAW0PD66</accession>
<sequence length="522" mass="58874">MWRTPAHRCRAAQASAEGSGCGPGLQRGDRNPHCTKCRASHVSWSEAVLSQLSHSHRSKFRVILTRKFASDIRVIRLLRERGLGNSPTRLLKQLKEEHSEEWMDRVSQYTEECLHFQHQLGLMSITFPEPPEPAVVPSCKWLLSVYGQDILTRLDDIRLTKKLAGVATGTAAWVTSVGNEYGQILISVLTAQEGPGLDMMAAGLVRRYRQAGVDPPLVLYVDCGCCSEAGETKLQARFSGWPNTAIRLDIWHFMRRLALACSTNAYQLYPRFMSRLSSCIFEWDAADLALLIHAKRQQLLLAGHPHKSDAEIQRLLSVDELASHCKRRTRGESCTTQLLEKLLQTLMGPGGNDSMGVPLFDRERMEHIWKVQRKHVKCIQDPPSVSLYIKTGEETKGGVRLPKYRCARGSTSLESFHLHLNRFIPAFSPSGLRSYQGQLLHTVNCNYLKLWGKKVAPEFSPPSQYTGELIGVQYLYRQTGQALQDMHPDSEQNAQLVDEHDVEEEEKDEGFLDMTVDPLSTK</sequence>
<name>A0AAW0PD66_9GOBI</name>
<evidence type="ECO:0000256" key="1">
    <source>
        <dbReference type="SAM" id="MobiDB-lite"/>
    </source>
</evidence>
<keyword evidence="4" id="KW-1185">Reference proteome</keyword>
<feature type="region of interest" description="Disordered" evidence="1">
    <location>
        <begin position="1"/>
        <end position="27"/>
    </location>
</feature>
<evidence type="ECO:0000313" key="3">
    <source>
        <dbReference type="EMBL" id="KAK7921947.1"/>
    </source>
</evidence>
<dbReference type="Proteomes" id="UP001460270">
    <property type="component" value="Unassembled WGS sequence"/>
</dbReference>
<reference evidence="4" key="1">
    <citation type="submission" date="2024-04" db="EMBL/GenBank/DDBJ databases">
        <title>Salinicola lusitanus LLJ914,a marine bacterium isolated from the Okinawa Trough.</title>
        <authorList>
            <person name="Li J."/>
        </authorList>
    </citation>
    <scope>NUCLEOTIDE SEQUENCE [LARGE SCALE GENOMIC DNA]</scope>
</reference>
<gene>
    <name evidence="3" type="ORF">WMY93_008849</name>
</gene>
<protein>
    <recommendedName>
        <fullName evidence="2">DUF6729 domain-containing protein</fullName>
    </recommendedName>
</protein>
<dbReference type="AlphaFoldDB" id="A0AAW0PD66"/>